<keyword evidence="8" id="KW-1185">Reference proteome</keyword>
<gene>
    <name evidence="7" type="ORF">PGB34_19655</name>
</gene>
<dbReference type="Pfam" id="PF00753">
    <property type="entry name" value="Lactamase_B"/>
    <property type="match status" value="1"/>
</dbReference>
<dbReference type="Gene3D" id="3.60.15.30">
    <property type="entry name" value="Metallo-beta-lactamase domain"/>
    <property type="match status" value="1"/>
</dbReference>
<dbReference type="Gene3D" id="3.30.1050.10">
    <property type="entry name" value="SCP2 sterol-binding domain"/>
    <property type="match status" value="1"/>
</dbReference>
<dbReference type="InterPro" id="IPR036527">
    <property type="entry name" value="SCP2_sterol-bd_dom_sf"/>
</dbReference>
<dbReference type="GO" id="GO:0018909">
    <property type="term" value="P:dodecyl sulfate metabolic process"/>
    <property type="evidence" value="ECO:0007669"/>
    <property type="project" value="InterPro"/>
</dbReference>
<accession>A0AAE3T0U7</accession>
<dbReference type="Pfam" id="PF14863">
    <property type="entry name" value="Alkyl_sulf_dimr"/>
    <property type="match status" value="1"/>
</dbReference>
<dbReference type="SMART" id="SM00849">
    <property type="entry name" value="Lactamase_B"/>
    <property type="match status" value="1"/>
</dbReference>
<keyword evidence="3" id="KW-0862">Zinc</keyword>
<evidence type="ECO:0000256" key="4">
    <source>
        <dbReference type="ARBA" id="ARBA00033751"/>
    </source>
</evidence>
<dbReference type="InterPro" id="IPR001279">
    <property type="entry name" value="Metallo-B-lactamas"/>
</dbReference>
<feature type="signal peptide" evidence="5">
    <location>
        <begin position="1"/>
        <end position="21"/>
    </location>
</feature>
<dbReference type="SUPFAM" id="SSF55718">
    <property type="entry name" value="SCP-like"/>
    <property type="match status" value="1"/>
</dbReference>
<protein>
    <submittedName>
        <fullName evidence="7">MBL fold metallo-hydrolase</fullName>
    </submittedName>
</protein>
<comment type="similarity">
    <text evidence="4">Belongs to the metallo-beta-lactamase superfamily. Type III sulfatase family.</text>
</comment>
<dbReference type="Pfam" id="PF14864">
    <property type="entry name" value="Alkyl_sulf_C"/>
    <property type="match status" value="1"/>
</dbReference>
<dbReference type="InterPro" id="IPR044097">
    <property type="entry name" value="Bds1/SdsA1_MBL-fold"/>
</dbReference>
<comment type="caution">
    <text evidence="7">The sequence shown here is derived from an EMBL/GenBank/DDBJ whole genome shotgun (WGS) entry which is preliminary data.</text>
</comment>
<feature type="domain" description="Metallo-beta-lactamase" evidence="6">
    <location>
        <begin position="122"/>
        <end position="343"/>
    </location>
</feature>
<dbReference type="Gene3D" id="1.25.40.880">
    <property type="entry name" value="Alkyl sulfatase, dimerisation domain"/>
    <property type="match status" value="1"/>
</dbReference>
<evidence type="ECO:0000256" key="1">
    <source>
        <dbReference type="ARBA" id="ARBA00022723"/>
    </source>
</evidence>
<sequence>MPIRPFALAAALAVLSTAAQAHEPKPPTAFTTQANQRFGAALALGQPQDFEDASRGLVARMPEGPIKDAQGNTVWDGRQFAFIQGEAPASVNPSLWRQETLNNQAGVFKVTDGIWQVRGYDLANMTLVAGKTGWIVIDPMLTAELAKATFDFAMDTLGRKPVVAVIYTHSHVDHFGGVRGVVDEADVRAGKVPVIAPDGFMDHSIAENVLAGNAMSRRAHYQFGAPLPYGERGGVGSGLGKGLSIGSMGLIAPTDYVKKTGEERIVDGRRIVFQMANGSEAPSEFTFYLPEFKALCLSEVVTANMHNIYTVRGAKARDALGWSKYINEMIDFAPEAQVAFRSHHWPVWGAQRIREHLASQRDIYRYMHDAALNLANKGVKMDDLGNVDFIPKGLRNDFSTRGYYGTMSHNLRGVYNFYLGYYDSNPATLNPMPVAETARRYVAALGGVDAVVQRARAAYDAGDYRWAAELNNHAVMAAPGHEKARLLQADALEQLGYQAESGVWRNSYLTAAQELREGIKKVRISTQGPDMVRGMTPELIFDFLAVRLNHQKVDGLALGIQVNFTDSQETYALELSNAVLHNTRGRKLAAPQATLSLTRPAFLKMLLAKVPLPQLIQAGEAQLSGDPKALGAIFANLEEFDPLFPIVTP</sequence>
<dbReference type="EMBL" id="JAQIPB010000010">
    <property type="protein sequence ID" value="MDA7418592.1"/>
    <property type="molecule type" value="Genomic_DNA"/>
</dbReference>
<dbReference type="SUPFAM" id="SSF56281">
    <property type="entry name" value="Metallo-hydrolase/oxidoreductase"/>
    <property type="match status" value="1"/>
</dbReference>
<dbReference type="AlphaFoldDB" id="A0AAE3T0U7"/>
<feature type="chain" id="PRO_5042180298" evidence="5">
    <location>
        <begin position="22"/>
        <end position="649"/>
    </location>
</feature>
<dbReference type="GO" id="GO:0018741">
    <property type="term" value="F:linear primary-alkylsulfatase activity"/>
    <property type="evidence" value="ECO:0007669"/>
    <property type="project" value="InterPro"/>
</dbReference>
<evidence type="ECO:0000313" key="8">
    <source>
        <dbReference type="Proteomes" id="UP001212602"/>
    </source>
</evidence>
<dbReference type="GO" id="GO:0030288">
    <property type="term" value="C:outer membrane-bounded periplasmic space"/>
    <property type="evidence" value="ECO:0007669"/>
    <property type="project" value="TreeGrafter"/>
</dbReference>
<dbReference type="GO" id="GO:0046983">
    <property type="term" value="F:protein dimerization activity"/>
    <property type="evidence" value="ECO:0007669"/>
    <property type="project" value="InterPro"/>
</dbReference>
<dbReference type="GO" id="GO:0046872">
    <property type="term" value="F:metal ion binding"/>
    <property type="evidence" value="ECO:0007669"/>
    <property type="project" value="UniProtKB-KW"/>
</dbReference>
<evidence type="ECO:0000259" key="6">
    <source>
        <dbReference type="SMART" id="SM00849"/>
    </source>
</evidence>
<dbReference type="InterPro" id="IPR052195">
    <property type="entry name" value="Bact_Alkyl/Aryl-Sulfatase"/>
</dbReference>
<name>A0AAE3T0U7_9BURK</name>
<dbReference type="InterPro" id="IPR029229">
    <property type="entry name" value="Alkyl_sulf_C"/>
</dbReference>
<evidence type="ECO:0000256" key="3">
    <source>
        <dbReference type="ARBA" id="ARBA00022833"/>
    </source>
</evidence>
<keyword evidence="5" id="KW-0732">Signal</keyword>
<dbReference type="Proteomes" id="UP001212602">
    <property type="component" value="Unassembled WGS sequence"/>
</dbReference>
<keyword evidence="1" id="KW-0479">Metal-binding</keyword>
<dbReference type="FunFam" id="3.60.15.30:FF:000001">
    <property type="entry name" value="Alkyl/aryl-sulfatase BDS1"/>
    <property type="match status" value="1"/>
</dbReference>
<dbReference type="PANTHER" id="PTHR43223:SF1">
    <property type="entry name" value="ALKYL_ARYL-SULFATASE BDS1"/>
    <property type="match status" value="1"/>
</dbReference>
<dbReference type="InterPro" id="IPR036866">
    <property type="entry name" value="RibonucZ/Hydroxyglut_hydro"/>
</dbReference>
<dbReference type="PANTHER" id="PTHR43223">
    <property type="entry name" value="ALKYL/ARYL-SULFATASE"/>
    <property type="match status" value="1"/>
</dbReference>
<evidence type="ECO:0000256" key="2">
    <source>
        <dbReference type="ARBA" id="ARBA00022801"/>
    </source>
</evidence>
<keyword evidence="2" id="KW-0378">Hydrolase</keyword>
<proteinExistence type="inferred from homology"/>
<evidence type="ECO:0000313" key="7">
    <source>
        <dbReference type="EMBL" id="MDA7418592.1"/>
    </source>
</evidence>
<dbReference type="CDD" id="cd07710">
    <property type="entry name" value="arylsulfatase_Sdsa1-like_MBL-fold"/>
    <property type="match status" value="1"/>
</dbReference>
<organism evidence="7 8">
    <name type="scientific">Xenophilus arseniciresistens</name>
    <dbReference type="NCBI Taxonomy" id="1283306"/>
    <lineage>
        <taxon>Bacteria</taxon>
        <taxon>Pseudomonadati</taxon>
        <taxon>Pseudomonadota</taxon>
        <taxon>Betaproteobacteria</taxon>
        <taxon>Burkholderiales</taxon>
        <taxon>Comamonadaceae</taxon>
        <taxon>Xenophilus</taxon>
    </lineage>
</organism>
<dbReference type="InterPro" id="IPR038536">
    <property type="entry name" value="Alkyl/aryl-sulf_dimr_sf"/>
</dbReference>
<evidence type="ECO:0000256" key="5">
    <source>
        <dbReference type="SAM" id="SignalP"/>
    </source>
</evidence>
<dbReference type="InterPro" id="IPR029228">
    <property type="entry name" value="Alkyl_sulf_dimr"/>
</dbReference>
<dbReference type="RefSeq" id="WP_271429800.1">
    <property type="nucleotide sequence ID" value="NZ_JAQIPB010000010.1"/>
</dbReference>
<reference evidence="7" key="1">
    <citation type="submission" date="2023-01" db="EMBL/GenBank/DDBJ databases">
        <title>Xenophilus mangrovi sp. nov., isolated from soil of Mangrove nature reserve.</title>
        <authorList>
            <person name="Xu S."/>
            <person name="Liu Z."/>
            <person name="Xu Y."/>
        </authorList>
    </citation>
    <scope>NUCLEOTIDE SEQUENCE</scope>
    <source>
        <strain evidence="7">YW8</strain>
    </source>
</reference>